<sequence>MKHYILSRERSRKIEVFNSEKVTLNPIMKMEHPAQVVRMDFEPGGILGMHPATCDQLFLIVEGEGWVRTNETEKILLKAGESAFWRKGEEHESGTVNGMKVMIIEGDQLNPECLMLEELKGK</sequence>
<dbReference type="RefSeq" id="WP_066268229.1">
    <property type="nucleotide sequence ID" value="NZ_JARMAB010000025.1"/>
</dbReference>
<keyword evidence="3" id="KW-1185">Reference proteome</keyword>
<evidence type="ECO:0000259" key="1">
    <source>
        <dbReference type="Pfam" id="PF07883"/>
    </source>
</evidence>
<protein>
    <submittedName>
        <fullName evidence="2">Cupin domain-containing protein</fullName>
    </submittedName>
</protein>
<evidence type="ECO:0000313" key="3">
    <source>
        <dbReference type="Proteomes" id="UP001341444"/>
    </source>
</evidence>
<dbReference type="Pfam" id="PF07883">
    <property type="entry name" value="Cupin_2"/>
    <property type="match status" value="1"/>
</dbReference>
<accession>A0ABU6MJT9</accession>
<dbReference type="InterPro" id="IPR011051">
    <property type="entry name" value="RmlC_Cupin_sf"/>
</dbReference>
<dbReference type="SUPFAM" id="SSF51182">
    <property type="entry name" value="RmlC-like cupins"/>
    <property type="match status" value="1"/>
</dbReference>
<feature type="domain" description="Cupin type-2" evidence="1">
    <location>
        <begin position="38"/>
        <end position="93"/>
    </location>
</feature>
<dbReference type="EMBL" id="JARMAB010000025">
    <property type="protein sequence ID" value="MED1204637.1"/>
    <property type="molecule type" value="Genomic_DNA"/>
</dbReference>
<dbReference type="Proteomes" id="UP001341444">
    <property type="component" value="Unassembled WGS sequence"/>
</dbReference>
<dbReference type="Gene3D" id="2.60.120.10">
    <property type="entry name" value="Jelly Rolls"/>
    <property type="match status" value="1"/>
</dbReference>
<gene>
    <name evidence="2" type="ORF">P4T90_16445</name>
</gene>
<comment type="caution">
    <text evidence="2">The sequence shown here is derived from an EMBL/GenBank/DDBJ whole genome shotgun (WGS) entry which is preliminary data.</text>
</comment>
<evidence type="ECO:0000313" key="2">
    <source>
        <dbReference type="EMBL" id="MED1204637.1"/>
    </source>
</evidence>
<proteinExistence type="predicted"/>
<dbReference type="InterPro" id="IPR013096">
    <property type="entry name" value="Cupin_2"/>
</dbReference>
<name>A0ABU6MJT9_9BACI</name>
<organism evidence="2 3">
    <name type="scientific">Heyndrickxia acidicola</name>
    <dbReference type="NCBI Taxonomy" id="209389"/>
    <lineage>
        <taxon>Bacteria</taxon>
        <taxon>Bacillati</taxon>
        <taxon>Bacillota</taxon>
        <taxon>Bacilli</taxon>
        <taxon>Bacillales</taxon>
        <taxon>Bacillaceae</taxon>
        <taxon>Heyndrickxia</taxon>
    </lineage>
</organism>
<reference evidence="2 3" key="1">
    <citation type="submission" date="2023-03" db="EMBL/GenBank/DDBJ databases">
        <title>Bacillus Genome Sequencing.</title>
        <authorList>
            <person name="Dunlap C."/>
        </authorList>
    </citation>
    <scope>NUCLEOTIDE SEQUENCE [LARGE SCALE GENOMIC DNA]</scope>
    <source>
        <strain evidence="2 3">B-23453</strain>
    </source>
</reference>
<dbReference type="InterPro" id="IPR014710">
    <property type="entry name" value="RmlC-like_jellyroll"/>
</dbReference>